<feature type="signal peptide" evidence="6">
    <location>
        <begin position="1"/>
        <end position="45"/>
    </location>
</feature>
<protein>
    <submittedName>
        <fullName evidence="7">At5g09770, related</fullName>
    </submittedName>
</protein>
<dbReference type="eggNOG" id="KOG3280">
    <property type="taxonomic scope" value="Eukaryota"/>
</dbReference>
<dbReference type="InParanoid" id="F0VQ14"/>
<comment type="similarity">
    <text evidence="1 4">Belongs to the bacterial ribosomal protein bL17 family.</text>
</comment>
<gene>
    <name evidence="8" type="ORF">BN1204_062370</name>
    <name evidence="7" type="ORF">NCLIV_062370</name>
</gene>
<proteinExistence type="inferred from homology"/>
<dbReference type="Proteomes" id="UP000007494">
    <property type="component" value="Chromosome XII"/>
</dbReference>
<accession>F0VQ14</accession>
<dbReference type="EMBL" id="FR823393">
    <property type="protein sequence ID" value="CBZ55811.1"/>
    <property type="molecule type" value="Genomic_DNA"/>
</dbReference>
<feature type="region of interest" description="Disordered" evidence="5">
    <location>
        <begin position="111"/>
        <end position="136"/>
    </location>
</feature>
<evidence type="ECO:0000256" key="1">
    <source>
        <dbReference type="ARBA" id="ARBA00008777"/>
    </source>
</evidence>
<organism evidence="7 9">
    <name type="scientific">Neospora caninum (strain Liverpool)</name>
    <dbReference type="NCBI Taxonomy" id="572307"/>
    <lineage>
        <taxon>Eukaryota</taxon>
        <taxon>Sar</taxon>
        <taxon>Alveolata</taxon>
        <taxon>Apicomplexa</taxon>
        <taxon>Conoidasida</taxon>
        <taxon>Coccidia</taxon>
        <taxon>Eucoccidiorida</taxon>
        <taxon>Eimeriorina</taxon>
        <taxon>Sarcocystidae</taxon>
        <taxon>Neospora</taxon>
    </lineage>
</organism>
<keyword evidence="3 4" id="KW-0687">Ribonucleoprotein</keyword>
<dbReference type="InterPro" id="IPR036373">
    <property type="entry name" value="Ribosomal_bL17_sf"/>
</dbReference>
<dbReference type="PANTHER" id="PTHR14413">
    <property type="entry name" value="RIBOSOMAL PROTEIN L17"/>
    <property type="match status" value="1"/>
</dbReference>
<keyword evidence="2 4" id="KW-0689">Ribosomal protein</keyword>
<reference evidence="8" key="4">
    <citation type="journal article" date="2015" name="PLoS ONE">
        <title>Comprehensive Evaluation of Toxoplasma gondii VEG and Neospora caninum LIV Genomes with Tachyzoite Stage Transcriptome and Proteome Defines Novel Transcript Features.</title>
        <authorList>
            <person name="Ramaprasad A."/>
            <person name="Mourier T."/>
            <person name="Naeem R."/>
            <person name="Malas T.B."/>
            <person name="Moussa E."/>
            <person name="Panigrahi A."/>
            <person name="Vermont S.J."/>
            <person name="Otto T.D."/>
            <person name="Wastling J."/>
            <person name="Pain A."/>
        </authorList>
    </citation>
    <scope>NUCLEOTIDE SEQUENCE</scope>
    <source>
        <strain evidence="8">Liverpool</strain>
    </source>
</reference>
<evidence type="ECO:0000256" key="4">
    <source>
        <dbReference type="RuleBase" id="RU000660"/>
    </source>
</evidence>
<dbReference type="RefSeq" id="XP_003885837.1">
    <property type="nucleotide sequence ID" value="XM_003885788.1"/>
</dbReference>
<dbReference type="SUPFAM" id="SSF64263">
    <property type="entry name" value="Prokaryotic ribosomal protein L17"/>
    <property type="match status" value="1"/>
</dbReference>
<dbReference type="PANTHER" id="PTHR14413:SF16">
    <property type="entry name" value="LARGE RIBOSOMAL SUBUNIT PROTEIN BL17M"/>
    <property type="match status" value="1"/>
</dbReference>
<keyword evidence="6" id="KW-0732">Signal</keyword>
<evidence type="ECO:0000256" key="2">
    <source>
        <dbReference type="ARBA" id="ARBA00022980"/>
    </source>
</evidence>
<dbReference type="Pfam" id="PF01196">
    <property type="entry name" value="Ribosomal_L17"/>
    <property type="match status" value="1"/>
</dbReference>
<feature type="chain" id="PRO_5007655431" evidence="6">
    <location>
        <begin position="46"/>
        <end position="518"/>
    </location>
</feature>
<keyword evidence="9" id="KW-1185">Reference proteome</keyword>
<evidence type="ECO:0000313" key="8">
    <source>
        <dbReference type="EMBL" id="CEL70553.1"/>
    </source>
</evidence>
<dbReference type="OrthoDB" id="333753at2759"/>
<dbReference type="GeneID" id="13441242"/>
<evidence type="ECO:0000256" key="6">
    <source>
        <dbReference type="SAM" id="SignalP"/>
    </source>
</evidence>
<dbReference type="EMBL" id="LN714487">
    <property type="protein sequence ID" value="CEL70553.1"/>
    <property type="molecule type" value="Genomic_DNA"/>
</dbReference>
<evidence type="ECO:0000313" key="9">
    <source>
        <dbReference type="Proteomes" id="UP000007494"/>
    </source>
</evidence>
<name>F0VQ14_NEOCL</name>
<dbReference type="GO" id="GO:0003735">
    <property type="term" value="F:structural constituent of ribosome"/>
    <property type="evidence" value="ECO:0007669"/>
    <property type="project" value="InterPro"/>
</dbReference>
<reference evidence="7" key="1">
    <citation type="submission" date="2011-02" db="EMBL/GenBank/DDBJ databases">
        <authorList>
            <person name="Aslett M."/>
        </authorList>
    </citation>
    <scope>NUCLEOTIDE SEQUENCE</scope>
    <source>
        <strain evidence="7">Liverpool</strain>
    </source>
</reference>
<dbReference type="AlphaFoldDB" id="F0VQ14"/>
<feature type="region of interest" description="Disordered" evidence="5">
    <location>
        <begin position="216"/>
        <end position="238"/>
    </location>
</feature>
<dbReference type="InterPro" id="IPR000456">
    <property type="entry name" value="Ribosomal_bL17"/>
</dbReference>
<dbReference type="GO" id="GO:0022625">
    <property type="term" value="C:cytosolic large ribosomal subunit"/>
    <property type="evidence" value="ECO:0007669"/>
    <property type="project" value="TreeGrafter"/>
</dbReference>
<reference evidence="9" key="3">
    <citation type="journal article" date="2012" name="PLoS Pathog.">
        <title>Comparative genomics of the apicomplexan parasites Toxoplasma gondii and Neospora caninum: Coccidia differing in host range and transmission strategy.</title>
        <authorList>
            <person name="Reid A.J."/>
            <person name="Vermont S.J."/>
            <person name="Cotton J.A."/>
            <person name="Harris D."/>
            <person name="Hill-Cawthorne G.A."/>
            <person name="Konen-Waisman S."/>
            <person name="Latham S.M."/>
            <person name="Mourier T."/>
            <person name="Norton R."/>
            <person name="Quail M.A."/>
            <person name="Sanders M."/>
            <person name="Shanmugam D."/>
            <person name="Sohal A."/>
            <person name="Wasmuth J.D."/>
            <person name="Brunk B."/>
            <person name="Grigg M.E."/>
            <person name="Howard J.C."/>
            <person name="Parkinson J."/>
            <person name="Roos D.S."/>
            <person name="Trees A.J."/>
            <person name="Berriman M."/>
            <person name="Pain A."/>
            <person name="Wastling J.M."/>
        </authorList>
    </citation>
    <scope>NUCLEOTIDE SEQUENCE [LARGE SCALE GENOMIC DNA]</scope>
    <source>
        <strain evidence="9">Liverpool</strain>
    </source>
</reference>
<evidence type="ECO:0000256" key="5">
    <source>
        <dbReference type="SAM" id="MobiDB-lite"/>
    </source>
</evidence>
<evidence type="ECO:0000256" key="3">
    <source>
        <dbReference type="ARBA" id="ARBA00023274"/>
    </source>
</evidence>
<dbReference type="GO" id="GO:0006412">
    <property type="term" value="P:translation"/>
    <property type="evidence" value="ECO:0007669"/>
    <property type="project" value="InterPro"/>
</dbReference>
<sequence length="518" mass="56530">MFLPLLSGILHLSRPVFGPASFGRFAGRLVLAQLLVLASQQGVSARGIFPQPHPRVWSSFSPSFWLVSPDSASGPRLFYSASDPDASSAFLKLLSSPSPFSHVAFRETLARQADRERQPSGDCGAGCAPGSLEENAPQGPSLAFVFARRAVNGRRFQPNAYGAHRVVSRGKSAVPGVEVPRPGLGGHREGTSSFSALFWCRGGALETEGGSLAKGRLSVSSPAPRLCGREPTPEPLVGSQVTRQRVSSGMRAQTRRTPGVSPFGKRVGVSPCFRSSSLTSSPPWACARESFLEEPEKMRLVWTITRETRSEGTAQPVAKPHAAESAANEGTLAARQWNRTAQRVDQQRGLAEGGEASHSTENALHARNGSVLATPFSWGVSITTPCEAERRFGVGGITMHAHHNRKRNKLGRPYGHRRCLLRNLCTELLRHGAITTTYAKAKECRRATDKLLMLAKEPSLHTYRQALGYLYDKGLTRQLFLEASQRFAYRPHGFCRLQKLPFCRQGDNAQMARLELLD</sequence>
<reference evidence="7" key="2">
    <citation type="submission" date="2011-03" db="EMBL/GenBank/DDBJ databases">
        <title>Comparative genomics and transcriptomics of Neospora caninum and Toxoplasma gondii.</title>
        <authorList>
            <person name="Reid A.J."/>
            <person name="Sohal A."/>
            <person name="Harris D."/>
            <person name="Quail M."/>
            <person name="Sanders M."/>
            <person name="Berriman M."/>
            <person name="Wastling J.M."/>
            <person name="Pain A."/>
        </authorList>
    </citation>
    <scope>NUCLEOTIDE SEQUENCE</scope>
    <source>
        <strain evidence="7">Liverpool</strain>
    </source>
</reference>
<feature type="region of interest" description="Disordered" evidence="5">
    <location>
        <begin position="340"/>
        <end position="361"/>
    </location>
</feature>
<evidence type="ECO:0000313" key="7">
    <source>
        <dbReference type="EMBL" id="CBZ55811.1"/>
    </source>
</evidence>
<dbReference type="NCBIfam" id="TIGR00059">
    <property type="entry name" value="L17"/>
    <property type="match status" value="1"/>
</dbReference>
<dbReference type="Gene3D" id="3.90.1030.10">
    <property type="entry name" value="Ribosomal protein L17"/>
    <property type="match status" value="1"/>
</dbReference>
<dbReference type="VEuPathDB" id="ToxoDB:NCLIV_062370"/>